<feature type="compositionally biased region" description="Polar residues" evidence="1">
    <location>
        <begin position="9"/>
        <end position="20"/>
    </location>
</feature>
<evidence type="ECO:0000256" key="1">
    <source>
        <dbReference type="SAM" id="MobiDB-lite"/>
    </source>
</evidence>
<evidence type="ECO:0008006" key="4">
    <source>
        <dbReference type="Google" id="ProtNLM"/>
    </source>
</evidence>
<comment type="caution">
    <text evidence="2">The sequence shown here is derived from an EMBL/GenBank/DDBJ whole genome shotgun (WGS) entry which is preliminary data.</text>
</comment>
<dbReference type="EMBL" id="AJWJ01000588">
    <property type="protein sequence ID" value="KAF2069826.1"/>
    <property type="molecule type" value="Genomic_DNA"/>
</dbReference>
<dbReference type="Proteomes" id="UP000695562">
    <property type="component" value="Unassembled WGS sequence"/>
</dbReference>
<evidence type="ECO:0000313" key="2">
    <source>
        <dbReference type="EMBL" id="KAF2069826.1"/>
    </source>
</evidence>
<evidence type="ECO:0000313" key="3">
    <source>
        <dbReference type="Proteomes" id="UP000695562"/>
    </source>
</evidence>
<gene>
    <name evidence="2" type="ORF">CYY_008848</name>
</gene>
<feature type="non-terminal residue" evidence="2">
    <location>
        <position position="1"/>
    </location>
</feature>
<reference evidence="2" key="1">
    <citation type="submission" date="2020-01" db="EMBL/GenBank/DDBJ databases">
        <title>Development of genomics and gene disruption for Polysphondylium violaceum indicates a role for the polyketide synthase stlB in stalk morphogenesis.</title>
        <authorList>
            <person name="Narita B."/>
            <person name="Kawabe Y."/>
            <person name="Kin K."/>
            <person name="Saito T."/>
            <person name="Gibbs R."/>
            <person name="Kuspa A."/>
            <person name="Muzny D."/>
            <person name="Queller D."/>
            <person name="Richards S."/>
            <person name="Strassman J."/>
            <person name="Sucgang R."/>
            <person name="Worley K."/>
            <person name="Schaap P."/>
        </authorList>
    </citation>
    <scope>NUCLEOTIDE SEQUENCE</scope>
    <source>
        <strain evidence="2">QSvi11</strain>
    </source>
</reference>
<keyword evidence="3" id="KW-1185">Reference proteome</keyword>
<dbReference type="Gene3D" id="3.40.50.720">
    <property type="entry name" value="NAD(P)-binding Rossmann-like Domain"/>
    <property type="match status" value="1"/>
</dbReference>
<dbReference type="OrthoDB" id="1933717at2759"/>
<name>A0A8J4UPW4_9MYCE</name>
<dbReference type="AlphaFoldDB" id="A0A8J4UPW4"/>
<protein>
    <recommendedName>
        <fullName evidence="4">Short-chain dehydrogenase</fullName>
    </recommendedName>
</protein>
<dbReference type="SUPFAM" id="SSF51735">
    <property type="entry name" value="NAD(P)-binding Rossmann-fold domains"/>
    <property type="match status" value="1"/>
</dbReference>
<feature type="region of interest" description="Disordered" evidence="1">
    <location>
        <begin position="1"/>
        <end position="26"/>
    </location>
</feature>
<proteinExistence type="predicted"/>
<sequence>LRSEGFKVNSANPGFTATDLNQHRGPKHVSQAGEFIARIASLPPGNIPTGSYFNEDGLLPW</sequence>
<organism evidence="2 3">
    <name type="scientific">Polysphondylium violaceum</name>
    <dbReference type="NCBI Taxonomy" id="133409"/>
    <lineage>
        <taxon>Eukaryota</taxon>
        <taxon>Amoebozoa</taxon>
        <taxon>Evosea</taxon>
        <taxon>Eumycetozoa</taxon>
        <taxon>Dictyostelia</taxon>
        <taxon>Dictyosteliales</taxon>
        <taxon>Dictyosteliaceae</taxon>
        <taxon>Polysphondylium</taxon>
    </lineage>
</organism>
<dbReference type="InterPro" id="IPR036291">
    <property type="entry name" value="NAD(P)-bd_dom_sf"/>
</dbReference>
<accession>A0A8J4UPW4</accession>